<dbReference type="InterPro" id="IPR052341">
    <property type="entry name" value="LOG_family_nucleotidases"/>
</dbReference>
<comment type="caution">
    <text evidence="1">The sequence shown here is derived from an EMBL/GenBank/DDBJ whole genome shotgun (WGS) entry which is preliminary data.</text>
</comment>
<dbReference type="GO" id="GO:0005829">
    <property type="term" value="C:cytosol"/>
    <property type="evidence" value="ECO:0007669"/>
    <property type="project" value="TreeGrafter"/>
</dbReference>
<reference evidence="1 2" key="1">
    <citation type="journal article" date="2015" name="Nature">
        <title>rRNA introns, odd ribosomes, and small enigmatic genomes across a large radiation of phyla.</title>
        <authorList>
            <person name="Brown C.T."/>
            <person name="Hug L.A."/>
            <person name="Thomas B.C."/>
            <person name="Sharon I."/>
            <person name="Castelle C.J."/>
            <person name="Singh A."/>
            <person name="Wilkins M.J."/>
            <person name="Williams K.H."/>
            <person name="Banfield J.F."/>
        </authorList>
    </citation>
    <scope>NUCLEOTIDE SEQUENCE [LARGE SCALE GENOMIC DNA]</scope>
</reference>
<name>A0A0G1FV88_9BACT</name>
<dbReference type="SUPFAM" id="SSF102405">
    <property type="entry name" value="MCP/YpsA-like"/>
    <property type="match status" value="1"/>
</dbReference>
<dbReference type="PANTHER" id="PTHR43393">
    <property type="entry name" value="CYTOKININ RIBOSIDE 5'-MONOPHOSPHATE PHOSPHORIBOHYDROLASE"/>
    <property type="match status" value="1"/>
</dbReference>
<sequence>MRQVRIDTAFQRRMIKNVAFFGDANIGESDPTYKDAFEIAKTLAEAGYVIVNGGGPGVMNASTQGAEAGKGETLSVTFETNDAPGFEGKYLANITDKEIKTTNYIERMFKLIQHGDIFIMFKGGTGTVSEFGTAWVLAKLYYGHHKPFILYGKFWREIVKALSDNLNIDKQELSVFEIVDKREEVLPAVEKLQRELSWGKR</sequence>
<dbReference type="PANTHER" id="PTHR43393:SF3">
    <property type="entry name" value="LYSINE DECARBOXYLASE-LIKE PROTEIN"/>
    <property type="match status" value="1"/>
</dbReference>
<dbReference type="STRING" id="1618578.UV74_C0001G0021"/>
<gene>
    <name evidence="1" type="ORF">UV74_C0001G0021</name>
</gene>
<accession>A0A0G1FV88</accession>
<organism evidence="1 2">
    <name type="scientific">Candidatus Woesebacteria bacterium GW2011_GWB1_43_14</name>
    <dbReference type="NCBI Taxonomy" id="1618578"/>
    <lineage>
        <taxon>Bacteria</taxon>
        <taxon>Candidatus Woeseibacteriota</taxon>
    </lineage>
</organism>
<dbReference type="Proteomes" id="UP000034090">
    <property type="component" value="Unassembled WGS sequence"/>
</dbReference>
<dbReference type="AlphaFoldDB" id="A0A0G1FV88"/>
<dbReference type="EMBL" id="LCFQ01000001">
    <property type="protein sequence ID" value="KKS98911.1"/>
    <property type="molecule type" value="Genomic_DNA"/>
</dbReference>
<dbReference type="InterPro" id="IPR041164">
    <property type="entry name" value="LDcluster4"/>
</dbReference>
<evidence type="ECO:0000313" key="2">
    <source>
        <dbReference type="Proteomes" id="UP000034090"/>
    </source>
</evidence>
<dbReference type="Gene3D" id="3.40.50.450">
    <property type="match status" value="1"/>
</dbReference>
<dbReference type="Pfam" id="PF18306">
    <property type="entry name" value="LDcluster4"/>
    <property type="match status" value="1"/>
</dbReference>
<proteinExistence type="predicted"/>
<evidence type="ECO:0000313" key="1">
    <source>
        <dbReference type="EMBL" id="KKS98911.1"/>
    </source>
</evidence>
<evidence type="ECO:0008006" key="3">
    <source>
        <dbReference type="Google" id="ProtNLM"/>
    </source>
</evidence>
<protein>
    <recommendedName>
        <fullName evidence="3">Rossmann fold nucleotide-binding protein</fullName>
    </recommendedName>
</protein>